<keyword evidence="5" id="KW-0130">Cell adhesion</keyword>
<accession>C3YXR0</accession>
<dbReference type="SMART" id="SM00409">
    <property type="entry name" value="IG"/>
    <property type="match status" value="3"/>
</dbReference>
<name>C3YXR0_BRAFL</name>
<dbReference type="FunFam" id="2.60.40.10:FF:000017">
    <property type="entry name" value="Down syndrome cell adhesion molecule b"/>
    <property type="match status" value="1"/>
</dbReference>
<comment type="subcellular location">
    <subcellularLocation>
        <location evidence="1">Membrane</location>
        <topology evidence="1">Single-pass type I membrane protein</topology>
    </subcellularLocation>
</comment>
<dbReference type="InterPro" id="IPR013783">
    <property type="entry name" value="Ig-like_fold"/>
</dbReference>
<dbReference type="InParanoid" id="C3YXR0"/>
<dbReference type="Pfam" id="PF07679">
    <property type="entry name" value="I-set"/>
    <property type="match status" value="1"/>
</dbReference>
<dbReference type="STRING" id="7739.C3YXR0"/>
<dbReference type="FunFam" id="2.60.40.10:FF:000032">
    <property type="entry name" value="palladin isoform X1"/>
    <property type="match status" value="1"/>
</dbReference>
<dbReference type="GO" id="GO:0016020">
    <property type="term" value="C:membrane"/>
    <property type="evidence" value="ECO:0007669"/>
    <property type="project" value="UniProtKB-SubCell"/>
</dbReference>
<evidence type="ECO:0000256" key="8">
    <source>
        <dbReference type="ARBA" id="ARBA00023157"/>
    </source>
</evidence>
<keyword evidence="9" id="KW-0325">Glycoprotein</keyword>
<evidence type="ECO:0000259" key="11">
    <source>
        <dbReference type="PROSITE" id="PS50835"/>
    </source>
</evidence>
<dbReference type="GO" id="GO:0007155">
    <property type="term" value="P:cell adhesion"/>
    <property type="evidence" value="ECO:0007669"/>
    <property type="project" value="UniProtKB-KW"/>
</dbReference>
<reference evidence="12" key="1">
    <citation type="journal article" date="2008" name="Nature">
        <title>The amphioxus genome and the evolution of the chordate karyotype.</title>
        <authorList>
            <consortium name="US DOE Joint Genome Institute (JGI-PGF)"/>
            <person name="Putnam N.H."/>
            <person name="Butts T."/>
            <person name="Ferrier D.E.K."/>
            <person name="Furlong R.F."/>
            <person name="Hellsten U."/>
            <person name="Kawashima T."/>
            <person name="Robinson-Rechavi M."/>
            <person name="Shoguchi E."/>
            <person name="Terry A."/>
            <person name="Yu J.-K."/>
            <person name="Benito-Gutierrez E.L."/>
            <person name="Dubchak I."/>
            <person name="Garcia-Fernandez J."/>
            <person name="Gibson-Brown J.J."/>
            <person name="Grigoriev I.V."/>
            <person name="Horton A.C."/>
            <person name="de Jong P.J."/>
            <person name="Jurka J."/>
            <person name="Kapitonov V.V."/>
            <person name="Kohara Y."/>
            <person name="Kuroki Y."/>
            <person name="Lindquist E."/>
            <person name="Lucas S."/>
            <person name="Osoegawa K."/>
            <person name="Pennacchio L.A."/>
            <person name="Salamov A.A."/>
            <person name="Satou Y."/>
            <person name="Sauka-Spengler T."/>
            <person name="Schmutz J."/>
            <person name="Shin-I T."/>
            <person name="Toyoda A."/>
            <person name="Bronner-Fraser M."/>
            <person name="Fujiyama A."/>
            <person name="Holland L.Z."/>
            <person name="Holland P.W.H."/>
            <person name="Satoh N."/>
            <person name="Rokhsar D.S."/>
        </authorList>
    </citation>
    <scope>NUCLEOTIDE SEQUENCE [LARGE SCALE GENOMIC DNA]</scope>
    <source>
        <strain evidence="12">S238N-H82</strain>
        <tissue evidence="12">Testes</tissue>
    </source>
</reference>
<evidence type="ECO:0000256" key="5">
    <source>
        <dbReference type="ARBA" id="ARBA00022889"/>
    </source>
</evidence>
<dbReference type="AlphaFoldDB" id="C3YXR0"/>
<evidence type="ECO:0000256" key="3">
    <source>
        <dbReference type="ARBA" id="ARBA00022729"/>
    </source>
</evidence>
<dbReference type="Gene3D" id="2.60.40.10">
    <property type="entry name" value="Immunoglobulins"/>
    <property type="match status" value="3"/>
</dbReference>
<dbReference type="eggNOG" id="KOG4475">
    <property type="taxonomic scope" value="Eukaryota"/>
</dbReference>
<keyword evidence="2" id="KW-0812">Transmembrane</keyword>
<keyword evidence="10" id="KW-0393">Immunoglobulin domain</keyword>
<evidence type="ECO:0000256" key="6">
    <source>
        <dbReference type="ARBA" id="ARBA00022989"/>
    </source>
</evidence>
<organism>
    <name type="scientific">Branchiostoma floridae</name>
    <name type="common">Florida lancelet</name>
    <name type="synonym">Amphioxus</name>
    <dbReference type="NCBI Taxonomy" id="7739"/>
    <lineage>
        <taxon>Eukaryota</taxon>
        <taxon>Metazoa</taxon>
        <taxon>Chordata</taxon>
        <taxon>Cephalochordata</taxon>
        <taxon>Leptocardii</taxon>
        <taxon>Amphioxiformes</taxon>
        <taxon>Branchiostomatidae</taxon>
        <taxon>Branchiostoma</taxon>
    </lineage>
</organism>
<dbReference type="SMART" id="SM00408">
    <property type="entry name" value="IGc2"/>
    <property type="match status" value="3"/>
</dbReference>
<protein>
    <recommendedName>
        <fullName evidence="11">Ig-like domain-containing protein</fullName>
    </recommendedName>
</protein>
<evidence type="ECO:0000256" key="9">
    <source>
        <dbReference type="ARBA" id="ARBA00023180"/>
    </source>
</evidence>
<keyword evidence="8" id="KW-1015">Disulfide bond</keyword>
<keyword evidence="3" id="KW-0732">Signal</keyword>
<dbReference type="PANTHER" id="PTHR11640">
    <property type="entry name" value="NEPHRIN"/>
    <property type="match status" value="1"/>
</dbReference>
<dbReference type="InterPro" id="IPR003598">
    <property type="entry name" value="Ig_sub2"/>
</dbReference>
<evidence type="ECO:0000256" key="10">
    <source>
        <dbReference type="ARBA" id="ARBA00023319"/>
    </source>
</evidence>
<feature type="non-terminal residue" evidence="12">
    <location>
        <position position="1"/>
    </location>
</feature>
<feature type="domain" description="Ig-like" evidence="11">
    <location>
        <begin position="73"/>
        <end position="165"/>
    </location>
</feature>
<sequence length="264" mass="28342">PAILTCLVDSSPAASISWGKLGHQMPLLEDGQGMTSALTIPDVTVKDSGNYICTASNVFGSARRNIRLDITDPPLIDPSMEKNVTVQQGNDGFSLKCLADGNPEPRVRWRRKDTNFSNIVINEEGQGMTSVLSIPDVTVKDSGNYICTASNVFGSVRRNIRLDITDPPSISVPTTSVRVKEGDPAVLSCLVDSNPSASITWTIQGRPVPDGDNGRNQKMTSTLSIPDVGVKDGGDYVCKTTNMFGSVMRNIHVEIEGTTTCLVK</sequence>
<feature type="domain" description="Ig-like" evidence="11">
    <location>
        <begin position="168"/>
        <end position="256"/>
    </location>
</feature>
<dbReference type="InterPro" id="IPR007110">
    <property type="entry name" value="Ig-like_dom"/>
</dbReference>
<dbReference type="InterPro" id="IPR051275">
    <property type="entry name" value="Cell_adhesion_signaling"/>
</dbReference>
<keyword evidence="7" id="KW-0472">Membrane</keyword>
<dbReference type="InterPro" id="IPR013098">
    <property type="entry name" value="Ig_I-set"/>
</dbReference>
<dbReference type="SUPFAM" id="SSF48726">
    <property type="entry name" value="Immunoglobulin"/>
    <property type="match status" value="3"/>
</dbReference>
<dbReference type="InterPro" id="IPR003599">
    <property type="entry name" value="Ig_sub"/>
</dbReference>
<evidence type="ECO:0000256" key="1">
    <source>
        <dbReference type="ARBA" id="ARBA00004479"/>
    </source>
</evidence>
<evidence type="ECO:0000256" key="7">
    <source>
        <dbReference type="ARBA" id="ARBA00023136"/>
    </source>
</evidence>
<dbReference type="Pfam" id="PF13927">
    <property type="entry name" value="Ig_3"/>
    <property type="match status" value="2"/>
</dbReference>
<dbReference type="EMBL" id="GG666563">
    <property type="protein sequence ID" value="EEN54869.1"/>
    <property type="molecule type" value="Genomic_DNA"/>
</dbReference>
<proteinExistence type="predicted"/>
<keyword evidence="4" id="KW-0677">Repeat</keyword>
<dbReference type="CDD" id="cd00096">
    <property type="entry name" value="Ig"/>
    <property type="match status" value="2"/>
</dbReference>
<evidence type="ECO:0000256" key="2">
    <source>
        <dbReference type="ARBA" id="ARBA00022692"/>
    </source>
</evidence>
<gene>
    <name evidence="12" type="ORF">BRAFLDRAFT_212833</name>
</gene>
<keyword evidence="6" id="KW-1133">Transmembrane helix</keyword>
<evidence type="ECO:0000256" key="4">
    <source>
        <dbReference type="ARBA" id="ARBA00022737"/>
    </source>
</evidence>
<dbReference type="PROSITE" id="PS50835">
    <property type="entry name" value="IG_LIKE"/>
    <property type="match status" value="3"/>
</dbReference>
<dbReference type="PANTHER" id="PTHR11640:SF164">
    <property type="entry name" value="MAM DOMAIN-CONTAINING GLYCOSYLPHOSPHATIDYLINOSITOL ANCHOR PROTEIN 1"/>
    <property type="match status" value="1"/>
</dbReference>
<feature type="domain" description="Ig-like" evidence="11">
    <location>
        <begin position="1"/>
        <end position="71"/>
    </location>
</feature>
<dbReference type="InterPro" id="IPR036179">
    <property type="entry name" value="Ig-like_dom_sf"/>
</dbReference>
<evidence type="ECO:0000313" key="12">
    <source>
        <dbReference type="EMBL" id="EEN54869.1"/>
    </source>
</evidence>